<dbReference type="InterPro" id="IPR020845">
    <property type="entry name" value="AMP-binding_CS"/>
</dbReference>
<dbReference type="SUPFAM" id="SSF56801">
    <property type="entry name" value="Acetyl-CoA synthetase-like"/>
    <property type="match status" value="1"/>
</dbReference>
<dbReference type="PANTHER" id="PTHR24096">
    <property type="entry name" value="LONG-CHAIN-FATTY-ACID--COA LIGASE"/>
    <property type="match status" value="1"/>
</dbReference>
<sequence length="554" mass="61633">MPTKSSYPDIHIPDVSIWDLLFERTDRPFPNNKVILRDAETKRAYTYAQVKSSSINFGKTLKSVWQWQRGDVLATFTPNSIDVPSIIWGTHWAGGVISSANPAYTTEELAFQLKDSQAKVLVTEFAFLKVARAAAKISGIPDNRIVLVGDVKDETKTFLHFKELWLTQGDSRHQRTPAKNPKTDVAFLAYSSGTTGLPKGVMLSHTNIVSNVLMIQVAEGSKMSWDGGPDKGGDRMLAFLPFYHIYGLVCLMHFAMYSGFELIVMPKFDLEKFCSYVQTMKITLAPVVPPVLLLLGKHPIVEKYDLSSLRMLSSGAAPLTKELVDTVYQRIKVPVKQGYGLSETSPATHVQVWDKWHSTIGSVGPLFPNMMAKYMSAEEKEVPAGQTGELWLKGPNIFLGYLNNAAGTKNAITEDGYFKTGDVGHQDKNGDFYITDRIKELIKYKGFQVAPAELEGLLLSHQDIDDVAVIGIYDKSRATEVPRAYIVLRRGVKGTSEMETAIVQWLSERVSSHKRLRGGVRFVNEVPKSAAGKILRRVLQDKAKKEAEGVQSKL</sequence>
<dbReference type="FunFam" id="3.30.300.30:FF:000007">
    <property type="entry name" value="4-coumarate--CoA ligase 2"/>
    <property type="match status" value="1"/>
</dbReference>
<dbReference type="AlphaFoldDB" id="A0A9P5HH20"/>
<feature type="domain" description="AMP-dependent synthetase/ligase" evidence="3">
    <location>
        <begin position="22"/>
        <end position="402"/>
    </location>
</feature>
<accession>A0A9P5HH20</accession>
<comment type="similarity">
    <text evidence="1">Belongs to the ATP-dependent AMP-binding enzyme family.</text>
</comment>
<dbReference type="PROSITE" id="PS00455">
    <property type="entry name" value="AMP_BINDING"/>
    <property type="match status" value="1"/>
</dbReference>
<dbReference type="InterPro" id="IPR000873">
    <property type="entry name" value="AMP-dep_synth/lig_dom"/>
</dbReference>
<dbReference type="Gene3D" id="3.40.50.12780">
    <property type="entry name" value="N-terminal domain of ligase-like"/>
    <property type="match status" value="1"/>
</dbReference>
<evidence type="ECO:0008006" key="7">
    <source>
        <dbReference type="Google" id="ProtNLM"/>
    </source>
</evidence>
<dbReference type="InterPro" id="IPR042099">
    <property type="entry name" value="ANL_N_sf"/>
</dbReference>
<keyword evidence="2" id="KW-0436">Ligase</keyword>
<evidence type="ECO:0000313" key="6">
    <source>
        <dbReference type="Proteomes" id="UP000722485"/>
    </source>
</evidence>
<protein>
    <recommendedName>
        <fullName evidence="7">4-coumarate--CoA ligase</fullName>
    </recommendedName>
</protein>
<evidence type="ECO:0000259" key="3">
    <source>
        <dbReference type="Pfam" id="PF00501"/>
    </source>
</evidence>
<reference evidence="5" key="1">
    <citation type="submission" date="2020-03" db="EMBL/GenBank/DDBJ databases">
        <title>Draft Genome Sequence of Cylindrodendrum hubeiense.</title>
        <authorList>
            <person name="Buettner E."/>
            <person name="Kellner H."/>
        </authorList>
    </citation>
    <scope>NUCLEOTIDE SEQUENCE</scope>
    <source>
        <strain evidence="5">IHI 201604</strain>
    </source>
</reference>
<evidence type="ECO:0000256" key="1">
    <source>
        <dbReference type="ARBA" id="ARBA00006432"/>
    </source>
</evidence>
<keyword evidence="6" id="KW-1185">Reference proteome</keyword>
<name>A0A9P5HH20_9HYPO</name>
<dbReference type="EMBL" id="JAANBB010000002">
    <property type="protein sequence ID" value="KAF7557884.1"/>
    <property type="molecule type" value="Genomic_DNA"/>
</dbReference>
<dbReference type="Gene3D" id="3.30.300.30">
    <property type="match status" value="1"/>
</dbReference>
<dbReference type="Proteomes" id="UP000722485">
    <property type="component" value="Unassembled WGS sequence"/>
</dbReference>
<gene>
    <name evidence="5" type="ORF">G7Z17_g250</name>
</gene>
<dbReference type="CDD" id="cd05911">
    <property type="entry name" value="Firefly_Luc_like"/>
    <property type="match status" value="1"/>
</dbReference>
<dbReference type="Pfam" id="PF00501">
    <property type="entry name" value="AMP-binding"/>
    <property type="match status" value="1"/>
</dbReference>
<evidence type="ECO:0000256" key="2">
    <source>
        <dbReference type="ARBA" id="ARBA00022598"/>
    </source>
</evidence>
<comment type="caution">
    <text evidence="5">The sequence shown here is derived from an EMBL/GenBank/DDBJ whole genome shotgun (WGS) entry which is preliminary data.</text>
</comment>
<dbReference type="OrthoDB" id="6509636at2759"/>
<dbReference type="GO" id="GO:0016405">
    <property type="term" value="F:CoA-ligase activity"/>
    <property type="evidence" value="ECO:0007669"/>
    <property type="project" value="TreeGrafter"/>
</dbReference>
<proteinExistence type="inferred from homology"/>
<dbReference type="PANTHER" id="PTHR24096:SF149">
    <property type="entry name" value="AMP-BINDING DOMAIN-CONTAINING PROTEIN-RELATED"/>
    <property type="match status" value="1"/>
</dbReference>
<evidence type="ECO:0000259" key="4">
    <source>
        <dbReference type="Pfam" id="PF13193"/>
    </source>
</evidence>
<feature type="domain" description="AMP-binding enzyme C-terminal" evidence="4">
    <location>
        <begin position="453"/>
        <end position="533"/>
    </location>
</feature>
<evidence type="ECO:0000313" key="5">
    <source>
        <dbReference type="EMBL" id="KAF7557884.1"/>
    </source>
</evidence>
<dbReference type="InterPro" id="IPR025110">
    <property type="entry name" value="AMP-bd_C"/>
</dbReference>
<organism evidence="5 6">
    <name type="scientific">Cylindrodendrum hubeiense</name>
    <dbReference type="NCBI Taxonomy" id="595255"/>
    <lineage>
        <taxon>Eukaryota</taxon>
        <taxon>Fungi</taxon>
        <taxon>Dikarya</taxon>
        <taxon>Ascomycota</taxon>
        <taxon>Pezizomycotina</taxon>
        <taxon>Sordariomycetes</taxon>
        <taxon>Hypocreomycetidae</taxon>
        <taxon>Hypocreales</taxon>
        <taxon>Nectriaceae</taxon>
        <taxon>Cylindrodendrum</taxon>
    </lineage>
</organism>
<dbReference type="InterPro" id="IPR045851">
    <property type="entry name" value="AMP-bd_C_sf"/>
</dbReference>
<dbReference type="Pfam" id="PF13193">
    <property type="entry name" value="AMP-binding_C"/>
    <property type="match status" value="1"/>
</dbReference>